<dbReference type="GO" id="GO:0005737">
    <property type="term" value="C:cytoplasm"/>
    <property type="evidence" value="ECO:0007669"/>
    <property type="project" value="UniProtKB-SubCell"/>
</dbReference>
<dbReference type="Gene3D" id="3.30.710.10">
    <property type="entry name" value="Potassium Channel Kv1.1, Chain A"/>
    <property type="match status" value="1"/>
</dbReference>
<name>A0ABD3X4Q7_SINWO</name>
<keyword evidence="5" id="KW-1185">Reference proteome</keyword>
<comment type="subcellular location">
    <subcellularLocation>
        <location evidence="1">Cytoplasm</location>
    </subcellularLocation>
</comment>
<dbReference type="AlphaFoldDB" id="A0ABD3X4Q7"/>
<feature type="domain" description="BTB" evidence="3">
    <location>
        <begin position="8"/>
        <end position="76"/>
    </location>
</feature>
<dbReference type="Gene3D" id="2.60.120.820">
    <property type="entry name" value="PHR domain"/>
    <property type="match status" value="1"/>
</dbReference>
<proteinExistence type="predicted"/>
<dbReference type="Gene3D" id="1.25.40.420">
    <property type="match status" value="1"/>
</dbReference>
<gene>
    <name evidence="4" type="ORF">ACJMK2_027695</name>
</gene>
<dbReference type="PANTHER" id="PTHR45774:SF4">
    <property type="entry name" value="AXUNDEAD, ISOFORM F"/>
    <property type="match status" value="1"/>
</dbReference>
<protein>
    <recommendedName>
        <fullName evidence="3">BTB domain-containing protein</fullName>
    </recommendedName>
</protein>
<organism evidence="4 5">
    <name type="scientific">Sinanodonta woodiana</name>
    <name type="common">Chinese pond mussel</name>
    <name type="synonym">Anodonta woodiana</name>
    <dbReference type="NCBI Taxonomy" id="1069815"/>
    <lineage>
        <taxon>Eukaryota</taxon>
        <taxon>Metazoa</taxon>
        <taxon>Spiralia</taxon>
        <taxon>Lophotrochozoa</taxon>
        <taxon>Mollusca</taxon>
        <taxon>Bivalvia</taxon>
        <taxon>Autobranchia</taxon>
        <taxon>Heteroconchia</taxon>
        <taxon>Palaeoheterodonta</taxon>
        <taxon>Unionida</taxon>
        <taxon>Unionoidea</taxon>
        <taxon>Unionidae</taxon>
        <taxon>Unioninae</taxon>
        <taxon>Sinanodonta</taxon>
    </lineage>
</organism>
<dbReference type="Pfam" id="PF08005">
    <property type="entry name" value="PHR"/>
    <property type="match status" value="1"/>
</dbReference>
<dbReference type="CDD" id="cd18186">
    <property type="entry name" value="BTB_POZ_ZBTB_KLHL-like"/>
    <property type="match status" value="1"/>
</dbReference>
<sequence>MLTYEIAWDVVIIVGEPKTAIRAHKYMLMSRSSEFYKMLSNRLEDHPVVLNFPDVDPEDMREILSYLYRGRINIDINKAYSILYAAKKFNLRGVIDEALSYLQGEMYSENVCRILEAAHEHEEDTVYDRCLKFIHANAVDVLLSKGFTDLCSKCVKNVLKPDNVRADEILIFEALLRWADAECARGKTQPNDNNRRIVIGDLIFLIRFPIMDIKYFTERLSTGKLLTADEKLSLFQYYHGKYNPILMKHFNTSARITKQHNPVPNMAHNEKTFMKSDQMVVANRAFTGDISFQRVHRFDETSGEWRNIGTDAISFKCSKCIYLHGAIIFGPTRAEDTYKVTLSITDDMKRLLGKNQITISANVHQKMYDVTLPSSIRVESNAIITVEILISGGASHRGMKGKDAIDVDGIQFVFINSNRSSSGTDITMGQIPGLFYSLG</sequence>
<dbReference type="InterPro" id="IPR011705">
    <property type="entry name" value="BACK"/>
</dbReference>
<dbReference type="SMART" id="SM00225">
    <property type="entry name" value="BTB"/>
    <property type="match status" value="1"/>
</dbReference>
<accession>A0ABD3X4Q7</accession>
<dbReference type="PANTHER" id="PTHR45774">
    <property type="entry name" value="BTB/POZ DOMAIN-CONTAINING"/>
    <property type="match status" value="1"/>
</dbReference>
<dbReference type="InterPro" id="IPR012983">
    <property type="entry name" value="PHR"/>
</dbReference>
<keyword evidence="2" id="KW-0963">Cytoplasm</keyword>
<evidence type="ECO:0000256" key="2">
    <source>
        <dbReference type="ARBA" id="ARBA00022490"/>
    </source>
</evidence>
<dbReference type="Pfam" id="PF00651">
    <property type="entry name" value="BTB"/>
    <property type="match status" value="1"/>
</dbReference>
<dbReference type="EMBL" id="JBJQND010000003">
    <property type="protein sequence ID" value="KAL3881239.1"/>
    <property type="molecule type" value="Genomic_DNA"/>
</dbReference>
<evidence type="ECO:0000313" key="5">
    <source>
        <dbReference type="Proteomes" id="UP001634394"/>
    </source>
</evidence>
<dbReference type="SUPFAM" id="SSF54695">
    <property type="entry name" value="POZ domain"/>
    <property type="match status" value="1"/>
</dbReference>
<reference evidence="4 5" key="1">
    <citation type="submission" date="2024-11" db="EMBL/GenBank/DDBJ databases">
        <title>Chromosome-level genome assembly of the freshwater bivalve Anodonta woodiana.</title>
        <authorList>
            <person name="Chen X."/>
        </authorList>
    </citation>
    <scope>NUCLEOTIDE SEQUENCE [LARGE SCALE GENOMIC DNA]</scope>
    <source>
        <strain evidence="4">MN2024</strain>
        <tissue evidence="4">Gills</tissue>
    </source>
</reference>
<dbReference type="InterPro" id="IPR038648">
    <property type="entry name" value="PHR_sf"/>
</dbReference>
<evidence type="ECO:0000313" key="4">
    <source>
        <dbReference type="EMBL" id="KAL3881239.1"/>
    </source>
</evidence>
<dbReference type="InterPro" id="IPR011333">
    <property type="entry name" value="SKP1/BTB/POZ_sf"/>
</dbReference>
<dbReference type="Proteomes" id="UP001634394">
    <property type="component" value="Unassembled WGS sequence"/>
</dbReference>
<dbReference type="SMART" id="SM00875">
    <property type="entry name" value="BACK"/>
    <property type="match status" value="1"/>
</dbReference>
<comment type="caution">
    <text evidence="4">The sequence shown here is derived from an EMBL/GenBank/DDBJ whole genome shotgun (WGS) entry which is preliminary data.</text>
</comment>
<evidence type="ECO:0000256" key="1">
    <source>
        <dbReference type="ARBA" id="ARBA00004496"/>
    </source>
</evidence>
<evidence type="ECO:0000259" key="3">
    <source>
        <dbReference type="PROSITE" id="PS50097"/>
    </source>
</evidence>
<dbReference type="InterPro" id="IPR000210">
    <property type="entry name" value="BTB/POZ_dom"/>
</dbReference>
<dbReference type="Pfam" id="PF07707">
    <property type="entry name" value="BACK"/>
    <property type="match status" value="1"/>
</dbReference>
<dbReference type="PROSITE" id="PS50097">
    <property type="entry name" value="BTB"/>
    <property type="match status" value="1"/>
</dbReference>